<feature type="domain" description="F-box" evidence="11">
    <location>
        <begin position="828"/>
        <end position="875"/>
    </location>
</feature>
<keyword evidence="5" id="KW-0406">Ion transport</keyword>
<feature type="region of interest" description="Disordered" evidence="9">
    <location>
        <begin position="345"/>
        <end position="370"/>
    </location>
</feature>
<feature type="compositionally biased region" description="Acidic residues" evidence="9">
    <location>
        <begin position="125"/>
        <end position="134"/>
    </location>
</feature>
<dbReference type="InterPro" id="IPR014710">
    <property type="entry name" value="RmlC-like_jellyroll"/>
</dbReference>
<feature type="domain" description="Cyclic nucleotide-binding" evidence="10">
    <location>
        <begin position="391"/>
        <end position="527"/>
    </location>
</feature>
<dbReference type="STRING" id="984486.A0A1E3QKV4"/>
<dbReference type="Pfam" id="PF00646">
    <property type="entry name" value="F-box"/>
    <property type="match status" value="1"/>
</dbReference>
<dbReference type="FunFam" id="2.60.120.10:FF:000057">
    <property type="entry name" value="Cyclic nucleotide-binding domain protein"/>
    <property type="match status" value="1"/>
</dbReference>
<dbReference type="RefSeq" id="XP_018983576.1">
    <property type="nucleotide sequence ID" value="XM_019129608.1"/>
</dbReference>
<dbReference type="SUPFAM" id="SSF51206">
    <property type="entry name" value="cAMP-binding domain-like"/>
    <property type="match status" value="2"/>
</dbReference>
<evidence type="ECO:0000256" key="9">
    <source>
        <dbReference type="SAM" id="MobiDB-lite"/>
    </source>
</evidence>
<dbReference type="InterPro" id="IPR050866">
    <property type="entry name" value="CNG_cation_channel"/>
</dbReference>
<protein>
    <recommendedName>
        <fullName evidence="14">Cyclic nucleotide-binding domain-containing protein</fullName>
    </recommendedName>
</protein>
<dbReference type="GO" id="GO:0044877">
    <property type="term" value="F:protein-containing complex binding"/>
    <property type="evidence" value="ECO:0007669"/>
    <property type="project" value="TreeGrafter"/>
</dbReference>
<evidence type="ECO:0000259" key="11">
    <source>
        <dbReference type="PROSITE" id="PS50181"/>
    </source>
</evidence>
<dbReference type="CDD" id="cd00038">
    <property type="entry name" value="CAP_ED"/>
    <property type="match status" value="2"/>
</dbReference>
<feature type="region of interest" description="Disordered" evidence="9">
    <location>
        <begin position="742"/>
        <end position="775"/>
    </location>
</feature>
<evidence type="ECO:0000256" key="7">
    <source>
        <dbReference type="ARBA" id="ARBA00023286"/>
    </source>
</evidence>
<dbReference type="PROSITE" id="PS50181">
    <property type="entry name" value="FBOX"/>
    <property type="match status" value="1"/>
</dbReference>
<dbReference type="InterPro" id="IPR000595">
    <property type="entry name" value="cNMP-bd_dom"/>
</dbReference>
<dbReference type="InterPro" id="IPR001810">
    <property type="entry name" value="F-box_dom"/>
</dbReference>
<gene>
    <name evidence="12" type="ORF">BABINDRAFT_162906</name>
</gene>
<dbReference type="Gene3D" id="2.60.120.10">
    <property type="entry name" value="Jelly Rolls"/>
    <property type="match status" value="2"/>
</dbReference>
<proteinExistence type="predicted"/>
<dbReference type="SMART" id="SM00256">
    <property type="entry name" value="FBOX"/>
    <property type="match status" value="1"/>
</dbReference>
<keyword evidence="3" id="KW-0812">Transmembrane</keyword>
<comment type="subcellular location">
    <subcellularLocation>
        <location evidence="1">Membrane</location>
        <topology evidence="1">Multi-pass membrane protein</topology>
    </subcellularLocation>
</comment>
<keyword evidence="7" id="KW-1071">Ligand-gated ion channel</keyword>
<keyword evidence="2" id="KW-0813">Transport</keyword>
<keyword evidence="4" id="KW-1133">Transmembrane helix</keyword>
<dbReference type="PROSITE" id="PS50042">
    <property type="entry name" value="CNMP_BINDING_3"/>
    <property type="match status" value="2"/>
</dbReference>
<reference evidence="13" key="1">
    <citation type="submission" date="2016-05" db="EMBL/GenBank/DDBJ databases">
        <title>Comparative genomics of biotechnologically important yeasts.</title>
        <authorList>
            <consortium name="DOE Joint Genome Institute"/>
            <person name="Riley R."/>
            <person name="Haridas S."/>
            <person name="Wolfe K.H."/>
            <person name="Lopes M.R."/>
            <person name="Hittinger C.T."/>
            <person name="Goker M."/>
            <person name="Salamov A."/>
            <person name="Wisecaver J."/>
            <person name="Long T.M."/>
            <person name="Aerts A.L."/>
            <person name="Barry K."/>
            <person name="Choi C."/>
            <person name="Clum A."/>
            <person name="Coughlan A.Y."/>
            <person name="Deshpande S."/>
            <person name="Douglass A.P."/>
            <person name="Hanson S.J."/>
            <person name="Klenk H.-P."/>
            <person name="Labutti K."/>
            <person name="Lapidus A."/>
            <person name="Lindquist E."/>
            <person name="Lipzen A."/>
            <person name="Meier-Kolthoff J.P."/>
            <person name="Ohm R.A."/>
            <person name="Otillar R.P."/>
            <person name="Pangilinan J."/>
            <person name="Peng Y."/>
            <person name="Rokas A."/>
            <person name="Rosa C.A."/>
            <person name="Scheuner C."/>
            <person name="Sibirny A.A."/>
            <person name="Slot J.C."/>
            <person name="Stielow J.B."/>
            <person name="Sun H."/>
            <person name="Kurtzman C.P."/>
            <person name="Blackwell M."/>
            <person name="Grigoriev I.V."/>
            <person name="Jeffries T.W."/>
        </authorList>
    </citation>
    <scope>NUCLEOTIDE SEQUENCE [LARGE SCALE GENOMIC DNA]</scope>
    <source>
        <strain evidence="13">NRRL Y-12698</strain>
    </source>
</reference>
<evidence type="ECO:0000256" key="2">
    <source>
        <dbReference type="ARBA" id="ARBA00022448"/>
    </source>
</evidence>
<dbReference type="Pfam" id="PF00027">
    <property type="entry name" value="cNMP_binding"/>
    <property type="match status" value="1"/>
</dbReference>
<evidence type="ECO:0000259" key="10">
    <source>
        <dbReference type="PROSITE" id="PS50042"/>
    </source>
</evidence>
<dbReference type="GO" id="GO:0005221">
    <property type="term" value="F:intracellularly cyclic nucleotide-activated monoatomic cation channel activity"/>
    <property type="evidence" value="ECO:0007669"/>
    <property type="project" value="InterPro"/>
</dbReference>
<feature type="domain" description="Cyclic nucleotide-binding" evidence="10">
    <location>
        <begin position="152"/>
        <end position="269"/>
    </location>
</feature>
<dbReference type="EMBL" id="KV454436">
    <property type="protein sequence ID" value="ODQ78248.1"/>
    <property type="molecule type" value="Genomic_DNA"/>
</dbReference>
<dbReference type="Proteomes" id="UP000094336">
    <property type="component" value="Unassembled WGS sequence"/>
</dbReference>
<dbReference type="SMART" id="SM00367">
    <property type="entry name" value="LRR_CC"/>
    <property type="match status" value="7"/>
</dbReference>
<dbReference type="InterPro" id="IPR018488">
    <property type="entry name" value="cNMP-bd_CS"/>
</dbReference>
<evidence type="ECO:0000313" key="13">
    <source>
        <dbReference type="Proteomes" id="UP000094336"/>
    </source>
</evidence>
<accession>A0A1E3QKV4</accession>
<evidence type="ECO:0000256" key="5">
    <source>
        <dbReference type="ARBA" id="ARBA00023065"/>
    </source>
</evidence>
<evidence type="ECO:0000313" key="12">
    <source>
        <dbReference type="EMBL" id="ODQ78248.1"/>
    </source>
</evidence>
<dbReference type="InterPro" id="IPR018490">
    <property type="entry name" value="cNMP-bd_dom_sf"/>
</dbReference>
<feature type="region of interest" description="Disordered" evidence="9">
    <location>
        <begin position="443"/>
        <end position="472"/>
    </location>
</feature>
<dbReference type="OrthoDB" id="421226at2759"/>
<dbReference type="InterPro" id="IPR032675">
    <property type="entry name" value="LRR_dom_sf"/>
</dbReference>
<keyword evidence="13" id="KW-1185">Reference proteome</keyword>
<dbReference type="SUPFAM" id="SSF52047">
    <property type="entry name" value="RNI-like"/>
    <property type="match status" value="1"/>
</dbReference>
<feature type="region of interest" description="Disordered" evidence="9">
    <location>
        <begin position="99"/>
        <end position="134"/>
    </location>
</feature>
<dbReference type="SMART" id="SM00100">
    <property type="entry name" value="cNMP"/>
    <property type="match status" value="2"/>
</dbReference>
<dbReference type="Pfam" id="PF13516">
    <property type="entry name" value="LRR_6"/>
    <property type="match status" value="1"/>
</dbReference>
<feature type="region of interest" description="Disordered" evidence="9">
    <location>
        <begin position="22"/>
        <end position="75"/>
    </location>
</feature>
<dbReference type="InterPro" id="IPR001611">
    <property type="entry name" value="Leu-rich_rpt"/>
</dbReference>
<dbReference type="GeneID" id="30147461"/>
<evidence type="ECO:0000256" key="6">
    <source>
        <dbReference type="ARBA" id="ARBA00023136"/>
    </source>
</evidence>
<dbReference type="GO" id="GO:0016020">
    <property type="term" value="C:membrane"/>
    <property type="evidence" value="ECO:0007669"/>
    <property type="project" value="UniProtKB-SubCell"/>
</dbReference>
<dbReference type="SUPFAM" id="SSF81383">
    <property type="entry name" value="F-box domain"/>
    <property type="match status" value="1"/>
</dbReference>
<dbReference type="PROSITE" id="PS00889">
    <property type="entry name" value="CNMP_BINDING_2"/>
    <property type="match status" value="1"/>
</dbReference>
<evidence type="ECO:0000256" key="8">
    <source>
        <dbReference type="ARBA" id="ARBA00023303"/>
    </source>
</evidence>
<evidence type="ECO:0000256" key="4">
    <source>
        <dbReference type="ARBA" id="ARBA00022989"/>
    </source>
</evidence>
<dbReference type="PANTHER" id="PTHR45638">
    <property type="entry name" value="CYCLIC NUCLEOTIDE-GATED CATION CHANNEL SUBUNIT A"/>
    <property type="match status" value="1"/>
</dbReference>
<evidence type="ECO:0000256" key="3">
    <source>
        <dbReference type="ARBA" id="ARBA00022692"/>
    </source>
</evidence>
<sequence>MPTQKTYTARLPFTPAKLSPLSAPQLLKSKRDSILAVSSDEPRRSSRSKRTSVGELETPSEEPEDIPPPNPLNRRSIDSIITDEEALIHQEVRDHVRRRRTLAAQDASDAVSERISDDAHSTDAHEDDFSDDDVRDESVPDMLLNKLRTLPLFMAAPNSFLVAVASRLKLIQLNAQEYVVKAGEPSKSMYWILKGTVGVTSPDGEAVHAELAAGSFFGEIGILFNRPRTATVVSRTRVLLGVLTADALNLVLPSYPVVERRIRDEAQERLAMQEKKKNRDLPMILPFYAKRNSVIWDTPHFASPKLDPNAVYASNVATAAAQLPGPSLPPISHFVGPPVPSPTLRLTQSELPEYPPAGSDTSQPDRTSHSYLYPSVDSSISTRGFLQKLAIFQTLPPSIIHRLALDAEPLCFDAFEYVFCKGDHGSDIYFVVSGDVEVIDREGVRESDSKDAYDTTGHSDRHDSANDTDGRDNYRAKNIVDKVLARMGPGNYFGEMAFLNSLATGSEVDSVRTAYIRTITTVDLIVVRSAKLITLCKQYPLIFEDMRLTALERTEKNGSTGSHQASISLATLNLPPSPASEIPETGPGARAEARPEASPNKNTVTSIVSPAPQAAPFGAWSFNNQSASRMGSQLTVSHPARDLERPTSISPLYLESPPCSRTHSLHGLTKVEEDQLLAQGDTQINALENALVNTPAIALANVQTNILAQPQPLATAQASAIALANASPFSGFTFNEAIFNSKKRKADSPSPTDTAHGSIPRGTSPLGGPDDASLSLTIPPMNPLAPLVNIFANHLNSSSSQFQYMSHAKRVRLASISGQSMGRRKSSVLSTGLFPDRILLKVLGYMALPDLMKMRKICRRWRQLLHVAPNLFEVLDLTPWNTSLDDKALIAITDFVGTRPKAIDISNCFHITDEGFSYMVNEIGIGGTLRTIKMRSTWEISAMAIMDLAVPSIGRYLVAIDLSNCRKVRDDVIERLLGWNGPQNQQRMLQNLREDHGLMGAPLPEMALFDSLDETRGLIGCRSLKELNLGYCKHLTDRTIYHMAMYANNQIESLDLTRCTTITDAGFAYWAYQPFPNLRLLNLADCTFLSDKSIISIASSAKNLQTLDLSFCCSLSDVAIEVLCLGCPQLCELLLSFCGSAVSDPSLVAISLHLRHLARLCVKGCVRVTRAGVDALLSGVCPLEYLDISQCRNAHIYPGGILAETLPLKPGTRSVFVSAGPARKVTEIVI</sequence>
<keyword evidence="6" id="KW-0472">Membrane</keyword>
<dbReference type="Gene3D" id="3.80.10.10">
    <property type="entry name" value="Ribonuclease Inhibitor"/>
    <property type="match status" value="1"/>
</dbReference>
<feature type="region of interest" description="Disordered" evidence="9">
    <location>
        <begin position="573"/>
        <end position="603"/>
    </location>
</feature>
<dbReference type="InterPro" id="IPR036047">
    <property type="entry name" value="F-box-like_dom_sf"/>
</dbReference>
<name>A0A1E3QKV4_9ASCO</name>
<dbReference type="Gene3D" id="1.20.1280.50">
    <property type="match status" value="1"/>
</dbReference>
<evidence type="ECO:0000256" key="1">
    <source>
        <dbReference type="ARBA" id="ARBA00004141"/>
    </source>
</evidence>
<organism evidence="12 13">
    <name type="scientific">Babjeviella inositovora NRRL Y-12698</name>
    <dbReference type="NCBI Taxonomy" id="984486"/>
    <lineage>
        <taxon>Eukaryota</taxon>
        <taxon>Fungi</taxon>
        <taxon>Dikarya</taxon>
        <taxon>Ascomycota</taxon>
        <taxon>Saccharomycotina</taxon>
        <taxon>Pichiomycetes</taxon>
        <taxon>Serinales incertae sedis</taxon>
        <taxon>Babjeviella</taxon>
    </lineage>
</organism>
<feature type="compositionally biased region" description="Basic and acidic residues" evidence="9">
    <location>
        <begin position="111"/>
        <end position="124"/>
    </location>
</feature>
<evidence type="ECO:0008006" key="14">
    <source>
        <dbReference type="Google" id="ProtNLM"/>
    </source>
</evidence>
<dbReference type="InterPro" id="IPR006553">
    <property type="entry name" value="Leu-rich_rpt_Cys-con_subtyp"/>
</dbReference>
<dbReference type="PANTHER" id="PTHR45638:SF24">
    <property type="entry name" value="CYCLIC NUCLEOTIDE-BINDING DOMAIN PROTEIN (AFU_ORTHOLOGUE AFUA_2G03170)"/>
    <property type="match status" value="1"/>
</dbReference>
<keyword evidence="8" id="KW-0407">Ion channel</keyword>
<dbReference type="AlphaFoldDB" id="A0A1E3QKV4"/>